<dbReference type="FunFam" id="3.30.505.10:FF:000026">
    <property type="entry name" value="adapter molecule crk isoform X1"/>
    <property type="match status" value="1"/>
</dbReference>
<name>A0A8K0JVA1_LADFU</name>
<dbReference type="SMART" id="SM00326">
    <property type="entry name" value="SH3"/>
    <property type="match status" value="2"/>
</dbReference>
<feature type="domain" description="SH3" evidence="9">
    <location>
        <begin position="106"/>
        <end position="166"/>
    </location>
</feature>
<dbReference type="InterPro" id="IPR001452">
    <property type="entry name" value="SH3_domain"/>
</dbReference>
<keyword evidence="3" id="KW-0677">Repeat</keyword>
<dbReference type="PANTHER" id="PTHR19969:SF5">
    <property type="entry name" value="CRK-LIKE PROTEIN"/>
    <property type="match status" value="1"/>
</dbReference>
<dbReference type="Pfam" id="PF00018">
    <property type="entry name" value="SH3_1"/>
    <property type="match status" value="1"/>
</dbReference>
<dbReference type="GO" id="GO:0048468">
    <property type="term" value="P:cell development"/>
    <property type="evidence" value="ECO:0007669"/>
    <property type="project" value="UniProtKB-ARBA"/>
</dbReference>
<dbReference type="CDD" id="cd09926">
    <property type="entry name" value="SH2_CRK_like"/>
    <property type="match status" value="1"/>
</dbReference>
<dbReference type="SUPFAM" id="SSF50044">
    <property type="entry name" value="SH3-domain"/>
    <property type="match status" value="2"/>
</dbReference>
<proteinExistence type="inferred from homology"/>
<feature type="region of interest" description="Disordered" evidence="7">
    <location>
        <begin position="168"/>
        <end position="192"/>
    </location>
</feature>
<evidence type="ECO:0000256" key="7">
    <source>
        <dbReference type="SAM" id="MobiDB-lite"/>
    </source>
</evidence>
<dbReference type="InterPro" id="IPR035457">
    <property type="entry name" value="CRK_SH3_N"/>
</dbReference>
<keyword evidence="11" id="KW-1185">Reference proteome</keyword>
<dbReference type="SUPFAM" id="SSF55550">
    <property type="entry name" value="SH2 domain"/>
    <property type="match status" value="1"/>
</dbReference>
<dbReference type="EMBL" id="KZ308148">
    <property type="protein sequence ID" value="KAG8222984.1"/>
    <property type="molecule type" value="Genomic_DNA"/>
</dbReference>
<evidence type="ECO:0008006" key="12">
    <source>
        <dbReference type="Google" id="ProtNLM"/>
    </source>
</evidence>
<dbReference type="AlphaFoldDB" id="A0A8K0JVA1"/>
<accession>A0A8K0JVA1</accession>
<dbReference type="Gene3D" id="3.30.505.10">
    <property type="entry name" value="SH2 domain"/>
    <property type="match status" value="1"/>
</dbReference>
<dbReference type="GO" id="GO:0009653">
    <property type="term" value="P:anatomical structure morphogenesis"/>
    <property type="evidence" value="ECO:0007669"/>
    <property type="project" value="UniProtKB-ARBA"/>
</dbReference>
<dbReference type="PROSITE" id="PS50002">
    <property type="entry name" value="SH3"/>
    <property type="match status" value="2"/>
</dbReference>
<dbReference type="Gene3D" id="2.30.30.40">
    <property type="entry name" value="SH3 Domains"/>
    <property type="match status" value="2"/>
</dbReference>
<reference evidence="10" key="1">
    <citation type="submission" date="2013-04" db="EMBL/GenBank/DDBJ databases">
        <authorList>
            <person name="Qu J."/>
            <person name="Murali S.C."/>
            <person name="Bandaranaike D."/>
            <person name="Bellair M."/>
            <person name="Blankenburg K."/>
            <person name="Chao H."/>
            <person name="Dinh H."/>
            <person name="Doddapaneni H."/>
            <person name="Downs B."/>
            <person name="Dugan-Rocha S."/>
            <person name="Elkadiri S."/>
            <person name="Gnanaolivu R.D."/>
            <person name="Hernandez B."/>
            <person name="Javaid M."/>
            <person name="Jayaseelan J.C."/>
            <person name="Lee S."/>
            <person name="Li M."/>
            <person name="Ming W."/>
            <person name="Munidasa M."/>
            <person name="Muniz J."/>
            <person name="Nguyen L."/>
            <person name="Ongeri F."/>
            <person name="Osuji N."/>
            <person name="Pu L.-L."/>
            <person name="Puazo M."/>
            <person name="Qu C."/>
            <person name="Quiroz J."/>
            <person name="Raj R."/>
            <person name="Weissenberger G."/>
            <person name="Xin Y."/>
            <person name="Zou X."/>
            <person name="Han Y."/>
            <person name="Richards S."/>
            <person name="Worley K."/>
            <person name="Muzny D."/>
            <person name="Gibbs R."/>
        </authorList>
    </citation>
    <scope>NUCLEOTIDE SEQUENCE</scope>
    <source>
        <strain evidence="10">Sampled in the wild</strain>
    </source>
</reference>
<dbReference type="GO" id="GO:0005737">
    <property type="term" value="C:cytoplasm"/>
    <property type="evidence" value="ECO:0007669"/>
    <property type="project" value="TreeGrafter"/>
</dbReference>
<evidence type="ECO:0000259" key="9">
    <source>
        <dbReference type="PROSITE" id="PS50002"/>
    </source>
</evidence>
<dbReference type="Pfam" id="PF07653">
    <property type="entry name" value="SH3_2"/>
    <property type="match status" value="1"/>
</dbReference>
<evidence type="ECO:0000313" key="11">
    <source>
        <dbReference type="Proteomes" id="UP000792457"/>
    </source>
</evidence>
<keyword evidence="2 6" id="KW-0728">SH3 domain</keyword>
<reference evidence="10" key="2">
    <citation type="submission" date="2017-10" db="EMBL/GenBank/DDBJ databases">
        <title>Ladona fulva Genome sequencing and assembly.</title>
        <authorList>
            <person name="Murali S."/>
            <person name="Richards S."/>
            <person name="Bandaranaike D."/>
            <person name="Bellair M."/>
            <person name="Blankenburg K."/>
            <person name="Chao H."/>
            <person name="Dinh H."/>
            <person name="Doddapaneni H."/>
            <person name="Dugan-Rocha S."/>
            <person name="Elkadiri S."/>
            <person name="Gnanaolivu R."/>
            <person name="Hernandez B."/>
            <person name="Skinner E."/>
            <person name="Javaid M."/>
            <person name="Lee S."/>
            <person name="Li M."/>
            <person name="Ming W."/>
            <person name="Munidasa M."/>
            <person name="Muniz J."/>
            <person name="Nguyen L."/>
            <person name="Hughes D."/>
            <person name="Osuji N."/>
            <person name="Pu L.-L."/>
            <person name="Puazo M."/>
            <person name="Qu C."/>
            <person name="Quiroz J."/>
            <person name="Raj R."/>
            <person name="Weissenberger G."/>
            <person name="Xin Y."/>
            <person name="Zou X."/>
            <person name="Han Y."/>
            <person name="Worley K."/>
            <person name="Muzny D."/>
            <person name="Gibbs R."/>
        </authorList>
    </citation>
    <scope>NUCLEOTIDE SEQUENCE</scope>
    <source>
        <strain evidence="10">Sampled in the wild</strain>
    </source>
</reference>
<feature type="domain" description="SH3" evidence="9">
    <location>
        <begin position="201"/>
        <end position="262"/>
    </location>
</feature>
<dbReference type="SMART" id="SM00252">
    <property type="entry name" value="SH2"/>
    <property type="match status" value="1"/>
</dbReference>
<dbReference type="PROSITE" id="PS50001">
    <property type="entry name" value="SH2"/>
    <property type="match status" value="1"/>
</dbReference>
<dbReference type="GO" id="GO:0035591">
    <property type="term" value="F:signaling adaptor activity"/>
    <property type="evidence" value="ECO:0007669"/>
    <property type="project" value="TreeGrafter"/>
</dbReference>
<feature type="compositionally biased region" description="Polar residues" evidence="7">
    <location>
        <begin position="172"/>
        <end position="192"/>
    </location>
</feature>
<dbReference type="InterPro" id="IPR036860">
    <property type="entry name" value="SH2_dom_sf"/>
</dbReference>
<evidence type="ECO:0000313" key="10">
    <source>
        <dbReference type="EMBL" id="KAG8222984.1"/>
    </source>
</evidence>
<dbReference type="GO" id="GO:0016477">
    <property type="term" value="P:cell migration"/>
    <property type="evidence" value="ECO:0007669"/>
    <property type="project" value="TreeGrafter"/>
</dbReference>
<organism evidence="10 11">
    <name type="scientific">Ladona fulva</name>
    <name type="common">Scarce chaser dragonfly</name>
    <name type="synonym">Libellula fulva</name>
    <dbReference type="NCBI Taxonomy" id="123851"/>
    <lineage>
        <taxon>Eukaryota</taxon>
        <taxon>Metazoa</taxon>
        <taxon>Ecdysozoa</taxon>
        <taxon>Arthropoda</taxon>
        <taxon>Hexapoda</taxon>
        <taxon>Insecta</taxon>
        <taxon>Pterygota</taxon>
        <taxon>Palaeoptera</taxon>
        <taxon>Odonata</taxon>
        <taxon>Epiprocta</taxon>
        <taxon>Anisoptera</taxon>
        <taxon>Libelluloidea</taxon>
        <taxon>Libellulidae</taxon>
        <taxon>Ladona</taxon>
    </lineage>
</organism>
<dbReference type="PRINTS" id="PR00401">
    <property type="entry name" value="SH2DOMAIN"/>
</dbReference>
<dbReference type="PANTHER" id="PTHR19969">
    <property type="entry name" value="SH2-SH3 ADAPTOR PROTEIN-RELATED"/>
    <property type="match status" value="1"/>
</dbReference>
<evidence type="ECO:0000256" key="6">
    <source>
        <dbReference type="PROSITE-ProRule" id="PRU00192"/>
    </source>
</evidence>
<evidence type="ECO:0000256" key="3">
    <source>
        <dbReference type="ARBA" id="ARBA00022737"/>
    </source>
</evidence>
<dbReference type="InterPro" id="IPR036028">
    <property type="entry name" value="SH3-like_dom_sf"/>
</dbReference>
<dbReference type="GO" id="GO:0007167">
    <property type="term" value="P:enzyme-linked receptor protein signaling pathway"/>
    <property type="evidence" value="ECO:0007669"/>
    <property type="project" value="TreeGrafter"/>
</dbReference>
<dbReference type="OrthoDB" id="9204160at2759"/>
<evidence type="ECO:0000259" key="8">
    <source>
        <dbReference type="PROSITE" id="PS50001"/>
    </source>
</evidence>
<dbReference type="InterPro" id="IPR000980">
    <property type="entry name" value="SH2"/>
</dbReference>
<evidence type="ECO:0000256" key="5">
    <source>
        <dbReference type="PROSITE-ProRule" id="PRU00191"/>
    </source>
</evidence>
<dbReference type="InterPro" id="IPR035458">
    <property type="entry name" value="CRK_SH3_C"/>
</dbReference>
<sequence>MAATFDPYDKSSWYFGPMSRQDATDLLLAEEGGVFLVRDSTTIHGDFVLCVKEDSKVSHYIINKIQQGEQTNYRIGDQMFDDLPNLLAFYKLHYLDTTPLIRPAPRRIEKILAKYDFEGRDADDLPFKKGEILTVVSKDEEQWWTAKNSFGRTGSIPVPYVQKIEDGHHSLNDGNRSMSGGSNPVSQHQEAVNKRTNIQRKLPAYARVKQARVPNAYDKTALKLEVGDIIKVTKMNINGQWEGELNGKVGHFPFTHVEFVDSENNDGVDES</sequence>
<comment type="caution">
    <text evidence="10">The sequence shown here is derived from an EMBL/GenBank/DDBJ whole genome shotgun (WGS) entry which is preliminary data.</text>
</comment>
<dbReference type="PRINTS" id="PR00452">
    <property type="entry name" value="SH3DOMAIN"/>
</dbReference>
<dbReference type="GO" id="GO:0030971">
    <property type="term" value="F:receptor tyrosine kinase binding"/>
    <property type="evidence" value="ECO:0007669"/>
    <property type="project" value="TreeGrafter"/>
</dbReference>
<comment type="similarity">
    <text evidence="1">Belongs to the CRK family.</text>
</comment>
<dbReference type="CDD" id="cd11759">
    <property type="entry name" value="SH3_CRK_C"/>
    <property type="match status" value="1"/>
</dbReference>
<dbReference type="GO" id="GO:1902531">
    <property type="term" value="P:regulation of intracellular signal transduction"/>
    <property type="evidence" value="ECO:0007669"/>
    <property type="project" value="UniProtKB-ARBA"/>
</dbReference>
<protein>
    <recommendedName>
        <fullName evidence="12">Adapter molecule Crk</fullName>
    </recommendedName>
</protein>
<dbReference type="InterPro" id="IPR051184">
    <property type="entry name" value="Tyrosine-phos_adapter"/>
</dbReference>
<evidence type="ECO:0000256" key="1">
    <source>
        <dbReference type="ARBA" id="ARBA00009756"/>
    </source>
</evidence>
<dbReference type="Proteomes" id="UP000792457">
    <property type="component" value="Unassembled WGS sequence"/>
</dbReference>
<dbReference type="Pfam" id="PF00017">
    <property type="entry name" value="SH2"/>
    <property type="match status" value="1"/>
</dbReference>
<feature type="domain" description="SH2" evidence="8">
    <location>
        <begin position="13"/>
        <end position="104"/>
    </location>
</feature>
<keyword evidence="4 5" id="KW-0727">SH2 domain</keyword>
<gene>
    <name evidence="10" type="ORF">J437_LFUL002707</name>
</gene>
<dbReference type="CDD" id="cd11758">
    <property type="entry name" value="SH3_CRK_N"/>
    <property type="match status" value="1"/>
</dbReference>
<evidence type="ECO:0000256" key="4">
    <source>
        <dbReference type="ARBA" id="ARBA00022999"/>
    </source>
</evidence>
<evidence type="ECO:0000256" key="2">
    <source>
        <dbReference type="ARBA" id="ARBA00022443"/>
    </source>
</evidence>